<evidence type="ECO:0000256" key="4">
    <source>
        <dbReference type="ARBA" id="ARBA00022857"/>
    </source>
</evidence>
<dbReference type="GO" id="GO:0009073">
    <property type="term" value="P:aromatic amino acid family biosynthetic process"/>
    <property type="evidence" value="ECO:0007669"/>
    <property type="project" value="UniProtKB-KW"/>
</dbReference>
<dbReference type="GO" id="GO:0050661">
    <property type="term" value="F:NADP binding"/>
    <property type="evidence" value="ECO:0007669"/>
    <property type="project" value="InterPro"/>
</dbReference>
<dbReference type="RefSeq" id="WP_099909868.1">
    <property type="nucleotide sequence ID" value="NZ_AWWI01000042.1"/>
</dbReference>
<feature type="binding site" evidence="8">
    <location>
        <position position="175"/>
    </location>
    <ligand>
        <name>shikimate</name>
        <dbReference type="ChEBI" id="CHEBI:36208"/>
    </ligand>
</feature>
<keyword evidence="3 8" id="KW-0028">Amino-acid biosynthesis</keyword>
<feature type="binding site" evidence="8">
    <location>
        <begin position="213"/>
        <end position="217"/>
    </location>
    <ligand>
        <name>NADP(+)</name>
        <dbReference type="ChEBI" id="CHEBI:58349"/>
    </ligand>
</feature>
<gene>
    <name evidence="8" type="primary">aroE</name>
    <name evidence="13" type="ORF">P775_04815</name>
</gene>
<dbReference type="CDD" id="cd01065">
    <property type="entry name" value="NAD_bind_Shikimate_DH"/>
    <property type="match status" value="1"/>
</dbReference>
<organism evidence="13 14">
    <name type="scientific">Puniceibacterium antarcticum</name>
    <dbReference type="NCBI Taxonomy" id="1206336"/>
    <lineage>
        <taxon>Bacteria</taxon>
        <taxon>Pseudomonadati</taxon>
        <taxon>Pseudomonadota</taxon>
        <taxon>Alphaproteobacteria</taxon>
        <taxon>Rhodobacterales</taxon>
        <taxon>Paracoccaceae</taxon>
        <taxon>Puniceibacterium</taxon>
    </lineage>
</organism>
<dbReference type="Pfam" id="PF08501">
    <property type="entry name" value="Shikimate_dh_N"/>
    <property type="match status" value="1"/>
</dbReference>
<dbReference type="Pfam" id="PF05199">
    <property type="entry name" value="GMC_oxred_C"/>
    <property type="match status" value="1"/>
</dbReference>
<feature type="binding site" evidence="8">
    <location>
        <position position="308"/>
    </location>
    <ligand>
        <name>NADP(+)</name>
        <dbReference type="ChEBI" id="CHEBI:58349"/>
    </ligand>
</feature>
<keyword evidence="14" id="KW-1185">Reference proteome</keyword>
<dbReference type="InterPro" id="IPR041121">
    <property type="entry name" value="SDH_C"/>
</dbReference>
<evidence type="ECO:0000259" key="9">
    <source>
        <dbReference type="Pfam" id="PF01488"/>
    </source>
</evidence>
<name>A0A2G8RIJ4_9RHOB</name>
<dbReference type="Pfam" id="PF01488">
    <property type="entry name" value="Shikimate_DH"/>
    <property type="match status" value="1"/>
</dbReference>
<dbReference type="GO" id="GO:0009423">
    <property type="term" value="P:chorismate biosynthetic process"/>
    <property type="evidence" value="ECO:0007669"/>
    <property type="project" value="UniProtKB-UniRule"/>
</dbReference>
<sequence>MYLCNTAIQTPSHQCGTVRMGDDPATSALNALCRAHDHPNLYVVDAGFFASSAALNPALTIAAQALRVGAHLRDTRAASTTRTNHMNFLLPLTGSFAQPAAENPTVAMIEAAFAHHGLDWRYINVEVAPDDLGDAVRGARAMGWRGFNCSIPHKVAVIDHLDGLGKSAEIIGAVNTIVRDGDRLIGENTDGRGFVAALSEVVDPKGKSVVLFGAGGAARAVAVEMALAGVARITVVNRSAKRGQAVVDLLNDQTPTQAEYAPWTQTFSVPQDTDIVIHATSVGLYPDVEAMPDIDTDSLTPAMVVADGIHNPPLTRLLQAAEARGCQTVDGLGMLVQQGVIGIKYWTGVEADPQVMRQALLDLDL</sequence>
<dbReference type="InterPro" id="IPR046346">
    <property type="entry name" value="Aminoacid_DH-like_N_sf"/>
</dbReference>
<dbReference type="UniPathway" id="UPA00053">
    <property type="reaction ID" value="UER00087"/>
</dbReference>
<feature type="binding site" evidence="8">
    <location>
        <position position="150"/>
    </location>
    <ligand>
        <name>shikimate</name>
        <dbReference type="ChEBI" id="CHEBI:36208"/>
    </ligand>
</feature>
<feature type="domain" description="Shikimate dehydrogenase substrate binding N-terminal" evidence="11">
    <location>
        <begin position="97"/>
        <end position="177"/>
    </location>
</feature>
<reference evidence="13 14" key="1">
    <citation type="submission" date="2013-09" db="EMBL/GenBank/DDBJ databases">
        <title>Genome sequencing of Phaeobacter antarcticus sp. nov. SM1211.</title>
        <authorList>
            <person name="Zhang X.-Y."/>
            <person name="Liu C."/>
            <person name="Chen X.-L."/>
            <person name="Xie B.-B."/>
            <person name="Qin Q.-L."/>
            <person name="Rong J.-C."/>
            <person name="Zhang Y.-Z."/>
        </authorList>
    </citation>
    <scope>NUCLEOTIDE SEQUENCE [LARGE SCALE GENOMIC DNA]</scope>
    <source>
        <strain evidence="13 14">SM1211</strain>
    </source>
</reference>
<evidence type="ECO:0000259" key="10">
    <source>
        <dbReference type="Pfam" id="PF05199"/>
    </source>
</evidence>
<dbReference type="InterPro" id="IPR006151">
    <property type="entry name" value="Shikm_DH/Glu-tRNA_Rdtase"/>
</dbReference>
<feature type="domain" description="SDH C-terminal" evidence="12">
    <location>
        <begin position="331"/>
        <end position="361"/>
    </location>
</feature>
<feature type="binding site" evidence="8">
    <location>
        <position position="331"/>
    </location>
    <ligand>
        <name>NADP(+)</name>
        <dbReference type="ChEBI" id="CHEBI:58349"/>
    </ligand>
</feature>
<dbReference type="PANTHER" id="PTHR21089:SF1">
    <property type="entry name" value="BIFUNCTIONAL 3-DEHYDROQUINATE DEHYDRATASE_SHIKIMATE DEHYDROGENASE, CHLOROPLASTIC"/>
    <property type="match status" value="1"/>
</dbReference>
<dbReference type="PROSITE" id="PS00221">
    <property type="entry name" value="MIP"/>
    <property type="match status" value="1"/>
</dbReference>
<dbReference type="Pfam" id="PF18317">
    <property type="entry name" value="SDH_C"/>
    <property type="match status" value="1"/>
</dbReference>
<dbReference type="GO" id="GO:0019632">
    <property type="term" value="P:shikimate metabolic process"/>
    <property type="evidence" value="ECO:0007669"/>
    <property type="project" value="InterPro"/>
</dbReference>
<evidence type="ECO:0000256" key="2">
    <source>
        <dbReference type="ARBA" id="ARBA00012962"/>
    </source>
</evidence>
<evidence type="ECO:0000313" key="14">
    <source>
        <dbReference type="Proteomes" id="UP000231259"/>
    </source>
</evidence>
<dbReference type="SUPFAM" id="SSF51735">
    <property type="entry name" value="NAD(P)-binding Rossmann-fold domains"/>
    <property type="match status" value="1"/>
</dbReference>
<dbReference type="InterPro" id="IPR013708">
    <property type="entry name" value="Shikimate_DH-bd_N"/>
</dbReference>
<proteinExistence type="inferred from homology"/>
<comment type="catalytic activity">
    <reaction evidence="7 8">
        <text>shikimate + NADP(+) = 3-dehydroshikimate + NADPH + H(+)</text>
        <dbReference type="Rhea" id="RHEA:17737"/>
        <dbReference type="ChEBI" id="CHEBI:15378"/>
        <dbReference type="ChEBI" id="CHEBI:16630"/>
        <dbReference type="ChEBI" id="CHEBI:36208"/>
        <dbReference type="ChEBI" id="CHEBI:57783"/>
        <dbReference type="ChEBI" id="CHEBI:58349"/>
        <dbReference type="EC" id="1.1.1.25"/>
    </reaction>
</comment>
<dbReference type="Proteomes" id="UP000231259">
    <property type="component" value="Unassembled WGS sequence"/>
</dbReference>
<evidence type="ECO:0000313" key="13">
    <source>
        <dbReference type="EMBL" id="PIL21313.1"/>
    </source>
</evidence>
<protein>
    <recommendedName>
        <fullName evidence="2 8">Shikimate dehydrogenase (NADP(+))</fullName>
        <shortName evidence="8">SDH</shortName>
        <ecNumber evidence="2 8">1.1.1.25</ecNumber>
    </recommendedName>
</protein>
<dbReference type="InterPro" id="IPR022357">
    <property type="entry name" value="MIP_CS"/>
</dbReference>
<dbReference type="HAMAP" id="MF_00222">
    <property type="entry name" value="Shikimate_DH_AroE"/>
    <property type="match status" value="1"/>
</dbReference>
<dbReference type="PANTHER" id="PTHR21089">
    <property type="entry name" value="SHIKIMATE DEHYDROGENASE"/>
    <property type="match status" value="1"/>
</dbReference>
<dbReference type="GO" id="GO:0004764">
    <property type="term" value="F:shikimate 3-dehydrogenase (NADP+) activity"/>
    <property type="evidence" value="ECO:0007669"/>
    <property type="project" value="UniProtKB-UniRule"/>
</dbReference>
<evidence type="ECO:0000256" key="7">
    <source>
        <dbReference type="ARBA" id="ARBA00049442"/>
    </source>
</evidence>
<dbReference type="EC" id="1.1.1.25" evidence="2 8"/>
<keyword evidence="6 8" id="KW-0057">Aromatic amino acid biosynthesis</keyword>
<evidence type="ECO:0000256" key="3">
    <source>
        <dbReference type="ARBA" id="ARBA00022605"/>
    </source>
</evidence>
<feature type="binding site" evidence="8">
    <location>
        <position position="190"/>
    </location>
    <ligand>
        <name>shikimate</name>
        <dbReference type="ChEBI" id="CHEBI:36208"/>
    </ligand>
</feature>
<dbReference type="Gene3D" id="3.40.50.720">
    <property type="entry name" value="NAD(P)-binding Rossmann-like Domain"/>
    <property type="match status" value="1"/>
</dbReference>
<evidence type="ECO:0000256" key="8">
    <source>
        <dbReference type="HAMAP-Rule" id="MF_00222"/>
    </source>
</evidence>
<dbReference type="InterPro" id="IPR036188">
    <property type="entry name" value="FAD/NAD-bd_sf"/>
</dbReference>
<evidence type="ECO:0000259" key="11">
    <source>
        <dbReference type="Pfam" id="PF08501"/>
    </source>
</evidence>
<comment type="function">
    <text evidence="8">Involved in the biosynthesis of the chorismate, which leads to the biosynthesis of aromatic amino acids. Catalyzes the reversible NADPH linked reduction of 3-dehydroshikimate (DHSA) to yield shikimate (SA).</text>
</comment>
<keyword evidence="5 8" id="KW-0560">Oxidoreductase</keyword>
<dbReference type="EMBL" id="AWWI01000042">
    <property type="protein sequence ID" value="PIL21313.1"/>
    <property type="molecule type" value="Genomic_DNA"/>
</dbReference>
<evidence type="ECO:0000259" key="12">
    <source>
        <dbReference type="Pfam" id="PF18317"/>
    </source>
</evidence>
<comment type="similarity">
    <text evidence="8">Belongs to the shikimate dehydrogenase family.</text>
</comment>
<feature type="active site" description="Proton acceptor" evidence="8">
    <location>
        <position position="154"/>
    </location>
</feature>
<evidence type="ECO:0000256" key="1">
    <source>
        <dbReference type="ARBA" id="ARBA00004871"/>
    </source>
</evidence>
<dbReference type="NCBIfam" id="TIGR00507">
    <property type="entry name" value="aroE"/>
    <property type="match status" value="1"/>
</dbReference>
<comment type="caution">
    <text evidence="13">The sequence shown here is derived from an EMBL/GenBank/DDBJ whole genome shotgun (WGS) entry which is preliminary data.</text>
</comment>
<accession>A0A2G8RIJ4</accession>
<dbReference type="Gene3D" id="3.40.50.10860">
    <property type="entry name" value="Leucine Dehydrogenase, chain A, domain 1"/>
    <property type="match status" value="1"/>
</dbReference>
<dbReference type="InterPro" id="IPR036291">
    <property type="entry name" value="NAD(P)-bd_dom_sf"/>
</dbReference>
<comment type="subunit">
    <text evidence="8">Homodimer.</text>
</comment>
<keyword evidence="4 8" id="KW-0521">NADP</keyword>
<evidence type="ECO:0000256" key="5">
    <source>
        <dbReference type="ARBA" id="ARBA00023002"/>
    </source>
</evidence>
<dbReference type="InterPro" id="IPR022893">
    <property type="entry name" value="Shikimate_DH_fam"/>
</dbReference>
<evidence type="ECO:0000256" key="6">
    <source>
        <dbReference type="ARBA" id="ARBA00023141"/>
    </source>
</evidence>
<dbReference type="SUPFAM" id="SSF53223">
    <property type="entry name" value="Aminoacid dehydrogenase-like, N-terminal domain"/>
    <property type="match status" value="1"/>
</dbReference>
<feature type="binding site" evidence="8">
    <location>
        <position position="338"/>
    </location>
    <ligand>
        <name>shikimate</name>
        <dbReference type="ChEBI" id="CHEBI:36208"/>
    </ligand>
</feature>
<dbReference type="Gene3D" id="3.50.50.60">
    <property type="entry name" value="FAD/NAD(P)-binding domain"/>
    <property type="match status" value="1"/>
</dbReference>
<dbReference type="SUPFAM" id="SSF51905">
    <property type="entry name" value="FAD/NAD(P)-binding domain"/>
    <property type="match status" value="1"/>
</dbReference>
<comment type="pathway">
    <text evidence="1 8">Metabolic intermediate biosynthesis; chorismate biosynthesis; chorismate from D-erythrose 4-phosphate and phosphoenolpyruvate: step 4/7.</text>
</comment>
<dbReference type="InterPro" id="IPR007867">
    <property type="entry name" value="GMC_OxRtase_C"/>
</dbReference>
<feature type="domain" description="Glucose-methanol-choline oxidoreductase C-terminal" evidence="10">
    <location>
        <begin position="7"/>
        <end position="65"/>
    </location>
</feature>
<dbReference type="AlphaFoldDB" id="A0A2G8RIJ4"/>
<comment type="caution">
    <text evidence="8">Lacks conserved residue(s) required for the propagation of feature annotation.</text>
</comment>
<dbReference type="InterPro" id="IPR011342">
    <property type="entry name" value="Shikimate_DH"/>
</dbReference>
<feature type="domain" description="Quinate/shikimate 5-dehydrogenase/glutamyl-tRNA reductase" evidence="9">
    <location>
        <begin position="203"/>
        <end position="281"/>
    </location>
</feature>
<dbReference type="GO" id="GO:0008652">
    <property type="term" value="P:amino acid biosynthetic process"/>
    <property type="evidence" value="ECO:0007669"/>
    <property type="project" value="UniProtKB-KW"/>
</dbReference>